<protein>
    <submittedName>
        <fullName evidence="2">Uncharacterized protein</fullName>
    </submittedName>
</protein>
<dbReference type="Proteomes" id="UP000030758">
    <property type="component" value="Unassembled WGS sequence"/>
</dbReference>
<sequence>MQQQGSQGDRCYSLAVKIPKVEIPIGQNPDSRNPERSKSRTGQNPEGSKSRMGQNPEGSKSQIGRKCTVPSMRFFLLFNPVVALLIRVSAFQVELPIADQGVTGWIQLKPSTSGLVAVTVSLAGVPARANVANVTFHNIPFAYGGHDCSALAETPYLNPNSSFQLPVVDDQISGEVEIDDSILNKIFSVLITFEHSEVSVCATSTAQSRIYISRFYGSQVAGSVFFFVSNGMMTILSNLINGENTDSLISWSIRKKWWQLERNAHEPTLHSCRNSAEKAPVWYSSHNPNDYLQPDMTTQIISVGSMSEKHLSNLDMGVLVLQRVEGDVWQSSTLLGCARIARVPSYDFGNVAATFPNSSAIFFEQASPFHPLIISSGEPALTDLAVIVPNQRNQSQCEEFDPSVNLNVLKSTNLLPSKHKSGSPFSVVATDATLYGENSILKHLLIVGKSSINSRCAPIESDNLIAAAAKFFYPAVGEVYFYQDQRSWESVTFIIPKIRHLFDLTVPEKAEWMITDRRVGWSQEEMACSTDTDVFDPFRTPIQYCRRAAETCPIGSLTEKFGHLFTGSHNELTGLGIYATTTIPLSGPHSVIGNTLRLGLGFADSCANIEIEKLRADHGNELWPEFKNASAPVFLSATFDGTILRGTVEMAQVAEDGKVAFSMQPGMIFYKVLSAEEDEPFEVSVLESDNETECDRATSVYNPFYLPTDAENYTALCQSSAPSCAIGDISGQAGAAILTGTDGSLKVPYLPLQGPYSMAKKVLRLRSKENHKRVACATLEEVELRVANITAAKSLSESEIRSIFKETFHLENHELFLRQRDAGIEFVNCLHYSILIAGRKDNNELKQFFSSNRWVNFNALRKSLRLGDCIVASGAASSGTLQLTATAAFVAAIVIKYGY</sequence>
<feature type="region of interest" description="Disordered" evidence="1">
    <location>
        <begin position="22"/>
        <end position="63"/>
    </location>
</feature>
<dbReference type="PANTHER" id="PTHR20910">
    <property type="entry name" value="AGAP001623-PA"/>
    <property type="match status" value="1"/>
</dbReference>
<organism evidence="2">
    <name type="scientific">Trichuris suis</name>
    <name type="common">pig whipworm</name>
    <dbReference type="NCBI Taxonomy" id="68888"/>
    <lineage>
        <taxon>Eukaryota</taxon>
        <taxon>Metazoa</taxon>
        <taxon>Ecdysozoa</taxon>
        <taxon>Nematoda</taxon>
        <taxon>Enoplea</taxon>
        <taxon>Dorylaimia</taxon>
        <taxon>Trichinellida</taxon>
        <taxon>Trichuridae</taxon>
        <taxon>Trichuris</taxon>
    </lineage>
</organism>
<dbReference type="InterPro" id="IPR053257">
    <property type="entry name" value="Cu-only_SOD"/>
</dbReference>
<name>A0A085MV47_9BILA</name>
<feature type="compositionally biased region" description="Polar residues" evidence="1">
    <location>
        <begin position="40"/>
        <end position="62"/>
    </location>
</feature>
<dbReference type="AlphaFoldDB" id="A0A085MV47"/>
<reference evidence="2" key="1">
    <citation type="journal article" date="2014" name="Nat. Genet.">
        <title>Genome and transcriptome of the porcine whipworm Trichuris suis.</title>
        <authorList>
            <person name="Jex A.R."/>
            <person name="Nejsum P."/>
            <person name="Schwarz E.M."/>
            <person name="Hu L."/>
            <person name="Young N.D."/>
            <person name="Hall R.S."/>
            <person name="Korhonen P.K."/>
            <person name="Liao S."/>
            <person name="Thamsborg S."/>
            <person name="Xia J."/>
            <person name="Xu P."/>
            <person name="Wang S."/>
            <person name="Scheerlinck J.P."/>
            <person name="Hofmann A."/>
            <person name="Sternberg P.W."/>
            <person name="Wang J."/>
            <person name="Gasser R.B."/>
        </authorList>
    </citation>
    <scope>NUCLEOTIDE SEQUENCE [LARGE SCALE GENOMIC DNA]</scope>
    <source>
        <strain evidence="2">DCEP-RM93F</strain>
    </source>
</reference>
<dbReference type="GO" id="GO:0006801">
    <property type="term" value="P:superoxide metabolic process"/>
    <property type="evidence" value="ECO:0007669"/>
    <property type="project" value="InterPro"/>
</dbReference>
<dbReference type="Gene3D" id="2.60.40.200">
    <property type="entry name" value="Superoxide dismutase, copper/zinc binding domain"/>
    <property type="match status" value="2"/>
</dbReference>
<dbReference type="GO" id="GO:0046872">
    <property type="term" value="F:metal ion binding"/>
    <property type="evidence" value="ECO:0007669"/>
    <property type="project" value="InterPro"/>
</dbReference>
<gene>
    <name evidence="2" type="ORF">M514_00684</name>
</gene>
<dbReference type="EMBL" id="KL367636">
    <property type="protein sequence ID" value="KFD61093.1"/>
    <property type="molecule type" value="Genomic_DNA"/>
</dbReference>
<dbReference type="PANTHER" id="PTHR20910:SF1">
    <property type="entry name" value="SUPEROXIDE DISMUTASE COPPER_ZINC BINDING DOMAIN-CONTAINING PROTEIN"/>
    <property type="match status" value="1"/>
</dbReference>
<accession>A0A085MV47</accession>
<evidence type="ECO:0000256" key="1">
    <source>
        <dbReference type="SAM" id="MobiDB-lite"/>
    </source>
</evidence>
<dbReference type="InterPro" id="IPR036423">
    <property type="entry name" value="SOD-like_Cu/Zn_dom_sf"/>
</dbReference>
<evidence type="ECO:0000313" key="2">
    <source>
        <dbReference type="EMBL" id="KFD61093.1"/>
    </source>
</evidence>
<proteinExistence type="predicted"/>